<dbReference type="PANTHER" id="PTHR42953">
    <property type="entry name" value="HIGH-AFFINITY ZINC UPTAKE SYSTEM PROTEIN ZNUA-RELATED"/>
    <property type="match status" value="1"/>
</dbReference>
<name>A0A1D7TG26_9BACT</name>
<accession>A0A1D7TG26</accession>
<dbReference type="SUPFAM" id="SSF53807">
    <property type="entry name" value="Helical backbone' metal receptor"/>
    <property type="match status" value="1"/>
</dbReference>
<feature type="chain" id="PRO_5009099347" evidence="5">
    <location>
        <begin position="20"/>
        <end position="294"/>
    </location>
</feature>
<evidence type="ECO:0000256" key="4">
    <source>
        <dbReference type="SAM" id="MobiDB-lite"/>
    </source>
</evidence>
<dbReference type="GO" id="GO:0046872">
    <property type="term" value="F:metal ion binding"/>
    <property type="evidence" value="ECO:0007669"/>
    <property type="project" value="InterPro"/>
</dbReference>
<dbReference type="AlphaFoldDB" id="A0A1D7TG26"/>
<dbReference type="RefSeq" id="WP_069476965.1">
    <property type="nucleotide sequence ID" value="NZ_CP017111.1"/>
</dbReference>
<keyword evidence="7" id="KW-1185">Reference proteome</keyword>
<gene>
    <name evidence="6" type="ORF">SHALO_0175</name>
</gene>
<dbReference type="PATRIC" id="fig|1193502.14.peg.179"/>
<feature type="region of interest" description="Disordered" evidence="4">
    <location>
        <begin position="111"/>
        <end position="133"/>
    </location>
</feature>
<sequence>MKYILLLVTLLFGSLLSAAQTVTVSILPQKYFVEQIAKNFLHVNVMVAPGANQHTYEPKPAQMKELASSDAYFSIGDGFEKAWLPKFQSTNPKMVMVDTVKGIEKIAMVEHHHEDEKADPKKEAHHDHDHEDESLDPHVWLDPILVKTQAKNIYDALVTLYPAHASEFTKNYEAFIVSIDALDASIQKTLSDIKSRKFIVFHPSYGYFAKRYDLEQIAIEVSGKEPKPSELATIIKEAKEENAKVIFVAPQFSQKSAISIAKQINGKVVPIDPLAYAWSENLLSIAKTFQSELK</sequence>
<feature type="signal peptide" evidence="5">
    <location>
        <begin position="1"/>
        <end position="19"/>
    </location>
</feature>
<dbReference type="Pfam" id="PF01297">
    <property type="entry name" value="ZnuA"/>
    <property type="match status" value="1"/>
</dbReference>
<evidence type="ECO:0000256" key="2">
    <source>
        <dbReference type="ARBA" id="ARBA00022448"/>
    </source>
</evidence>
<dbReference type="KEGG" id="shal:SHALO_0175"/>
<dbReference type="STRING" id="1193502.SHALO_0175"/>
<reference evidence="7" key="1">
    <citation type="submission" date="2016-08" db="EMBL/GenBank/DDBJ databases">
        <title>Complete genome sequence of the organohalide-respiring Epsilonproteobacterium Sulfurospirillum halorespirans.</title>
        <authorList>
            <person name="Goris T."/>
            <person name="Zimmermann J."/>
            <person name="Schenz B."/>
            <person name="Lemos M."/>
            <person name="Hackermueller J."/>
            <person name="Diekert G."/>
        </authorList>
    </citation>
    <scope>NUCLEOTIDE SEQUENCE [LARGE SCALE GENOMIC DNA]</scope>
    <source>
        <strain>DSM 13726</strain>
        <strain evidence="7">PCE-M2</strain>
    </source>
</reference>
<dbReference type="PANTHER" id="PTHR42953:SF3">
    <property type="entry name" value="HIGH-AFFINITY ZINC UPTAKE SYSTEM PROTEIN ZNUA"/>
    <property type="match status" value="1"/>
</dbReference>
<dbReference type="Proteomes" id="UP000094609">
    <property type="component" value="Chromosome"/>
</dbReference>
<protein>
    <submittedName>
        <fullName evidence="6">Manganese/zinc/iron chelate uptake transporter (MZT) family, periplasmic-binding protein</fullName>
    </submittedName>
</protein>
<evidence type="ECO:0000313" key="7">
    <source>
        <dbReference type="Proteomes" id="UP000094609"/>
    </source>
</evidence>
<evidence type="ECO:0000256" key="5">
    <source>
        <dbReference type="SAM" id="SignalP"/>
    </source>
</evidence>
<feature type="compositionally biased region" description="Basic and acidic residues" evidence="4">
    <location>
        <begin position="111"/>
        <end position="131"/>
    </location>
</feature>
<dbReference type="InterPro" id="IPR050492">
    <property type="entry name" value="Bact_metal-bind_prot9"/>
</dbReference>
<evidence type="ECO:0000256" key="3">
    <source>
        <dbReference type="ARBA" id="ARBA00022729"/>
    </source>
</evidence>
<dbReference type="InterPro" id="IPR006127">
    <property type="entry name" value="ZnuA-like"/>
</dbReference>
<proteinExistence type="inferred from homology"/>
<organism evidence="6 7">
    <name type="scientific">Sulfurospirillum halorespirans DSM 13726</name>
    <dbReference type="NCBI Taxonomy" id="1193502"/>
    <lineage>
        <taxon>Bacteria</taxon>
        <taxon>Pseudomonadati</taxon>
        <taxon>Campylobacterota</taxon>
        <taxon>Epsilonproteobacteria</taxon>
        <taxon>Campylobacterales</taxon>
        <taxon>Sulfurospirillaceae</taxon>
        <taxon>Sulfurospirillum</taxon>
    </lineage>
</organism>
<comment type="similarity">
    <text evidence="1">Belongs to the bacterial solute-binding protein 9 family.</text>
</comment>
<keyword evidence="3 5" id="KW-0732">Signal</keyword>
<evidence type="ECO:0000313" key="6">
    <source>
        <dbReference type="EMBL" id="AOO63972.1"/>
    </source>
</evidence>
<evidence type="ECO:0000256" key="1">
    <source>
        <dbReference type="ARBA" id="ARBA00011028"/>
    </source>
</evidence>
<dbReference type="Gene3D" id="3.40.50.1980">
    <property type="entry name" value="Nitrogenase molybdenum iron protein domain"/>
    <property type="match status" value="2"/>
</dbReference>
<dbReference type="GO" id="GO:0030001">
    <property type="term" value="P:metal ion transport"/>
    <property type="evidence" value="ECO:0007669"/>
    <property type="project" value="InterPro"/>
</dbReference>
<dbReference type="EMBL" id="CP017111">
    <property type="protein sequence ID" value="AOO63972.1"/>
    <property type="molecule type" value="Genomic_DNA"/>
</dbReference>
<keyword evidence="2" id="KW-0813">Transport</keyword>